<name>A0A1M5L430_9ACTN</name>
<comment type="similarity">
    <text evidence="1">Belongs to the ROK (NagC/XylR) family.</text>
</comment>
<dbReference type="GO" id="GO:0004340">
    <property type="term" value="F:glucokinase activity"/>
    <property type="evidence" value="ECO:0007669"/>
    <property type="project" value="InterPro"/>
</dbReference>
<dbReference type="EMBL" id="FQVU01000003">
    <property type="protein sequence ID" value="SHG59746.1"/>
    <property type="molecule type" value="Genomic_DNA"/>
</dbReference>
<evidence type="ECO:0000256" key="5">
    <source>
        <dbReference type="ARBA" id="ARBA00022777"/>
    </source>
</evidence>
<dbReference type="InterPro" id="IPR000600">
    <property type="entry name" value="ROK"/>
</dbReference>
<accession>A0A1M5L430</accession>
<evidence type="ECO:0000313" key="9">
    <source>
        <dbReference type="Proteomes" id="UP000186132"/>
    </source>
</evidence>
<dbReference type="PANTHER" id="PTHR18964">
    <property type="entry name" value="ROK (REPRESSOR, ORF, KINASE) FAMILY"/>
    <property type="match status" value="1"/>
</dbReference>
<dbReference type="GO" id="GO:0005524">
    <property type="term" value="F:ATP binding"/>
    <property type="evidence" value="ECO:0007669"/>
    <property type="project" value="UniProtKB-KW"/>
</dbReference>
<dbReference type="NCBIfam" id="TIGR00744">
    <property type="entry name" value="ROK_glcA_fam"/>
    <property type="match status" value="1"/>
</dbReference>
<dbReference type="SUPFAM" id="SSF53067">
    <property type="entry name" value="Actin-like ATPase domain"/>
    <property type="match status" value="1"/>
</dbReference>
<organism evidence="8 9">
    <name type="scientific">Jatrophihabitans endophyticus</name>
    <dbReference type="NCBI Taxonomy" id="1206085"/>
    <lineage>
        <taxon>Bacteria</taxon>
        <taxon>Bacillati</taxon>
        <taxon>Actinomycetota</taxon>
        <taxon>Actinomycetes</taxon>
        <taxon>Jatrophihabitantales</taxon>
        <taxon>Jatrophihabitantaceae</taxon>
        <taxon>Jatrophihabitans</taxon>
    </lineage>
</organism>
<dbReference type="PANTHER" id="PTHR18964:SF173">
    <property type="entry name" value="GLUCOKINASE"/>
    <property type="match status" value="1"/>
</dbReference>
<dbReference type="STRING" id="1206085.SAMN05443575_2345"/>
<keyword evidence="5 8" id="KW-0418">Kinase</keyword>
<gene>
    <name evidence="8" type="ORF">SAMN05443575_2345</name>
</gene>
<reference evidence="8 9" key="1">
    <citation type="submission" date="2016-11" db="EMBL/GenBank/DDBJ databases">
        <authorList>
            <person name="Jaros S."/>
            <person name="Januszkiewicz K."/>
            <person name="Wedrychowicz H."/>
        </authorList>
    </citation>
    <scope>NUCLEOTIDE SEQUENCE [LARGE SCALE GENOMIC DNA]</scope>
    <source>
        <strain evidence="8 9">DSM 45627</strain>
    </source>
</reference>
<dbReference type="AlphaFoldDB" id="A0A1M5L430"/>
<evidence type="ECO:0000256" key="6">
    <source>
        <dbReference type="ARBA" id="ARBA00022840"/>
    </source>
</evidence>
<keyword evidence="3" id="KW-0808">Transferase</keyword>
<evidence type="ECO:0000256" key="7">
    <source>
        <dbReference type="ARBA" id="ARBA00032386"/>
    </source>
</evidence>
<evidence type="ECO:0000313" key="8">
    <source>
        <dbReference type="EMBL" id="SHG59746.1"/>
    </source>
</evidence>
<dbReference type="Gene3D" id="3.30.420.40">
    <property type="match status" value="2"/>
</dbReference>
<dbReference type="Proteomes" id="UP000186132">
    <property type="component" value="Unassembled WGS sequence"/>
</dbReference>
<sequence length="322" mass="32635">MSAPTSLAIGVDIGGTKVAAGVVDGSGAIVDRERADTPGTDVAATERVIVEVVTALAARHDVTAVGIGAAGWIGNDHATVLFSPHLAWRDEPLRDALGGRIPLPVVVENDANAAAWAEYRFGAARDDAVVVCVTLGTGIGGGLVADGSVYRGAFGIACEYGHMTLVPDGRRCACGNRGCWEMYASGRALARDARELADESPMAAERMVALAGSVDALTGLHVTAAAAAGDPAARSICTTVGRWLGRGLANLAAVIDPSVFVIGGGVVAAGELLLGPAREEFEHTLTGRGFRPPARVVAAALGPDAGLVGAADLARRYARPAG</sequence>
<protein>
    <recommendedName>
        <fullName evidence="2">Glucokinase</fullName>
    </recommendedName>
    <alternativeName>
        <fullName evidence="7">Glucose kinase</fullName>
    </alternativeName>
</protein>
<dbReference type="GO" id="GO:0006096">
    <property type="term" value="P:glycolytic process"/>
    <property type="evidence" value="ECO:0007669"/>
    <property type="project" value="InterPro"/>
</dbReference>
<proteinExistence type="inferred from homology"/>
<evidence type="ECO:0000256" key="4">
    <source>
        <dbReference type="ARBA" id="ARBA00022741"/>
    </source>
</evidence>
<dbReference type="InterPro" id="IPR004654">
    <property type="entry name" value="ROK_glcA"/>
</dbReference>
<dbReference type="RefSeq" id="WP_073390372.1">
    <property type="nucleotide sequence ID" value="NZ_FQVU01000003.1"/>
</dbReference>
<dbReference type="Pfam" id="PF00480">
    <property type="entry name" value="ROK"/>
    <property type="match status" value="1"/>
</dbReference>
<evidence type="ECO:0000256" key="1">
    <source>
        <dbReference type="ARBA" id="ARBA00006479"/>
    </source>
</evidence>
<dbReference type="InterPro" id="IPR043129">
    <property type="entry name" value="ATPase_NBD"/>
</dbReference>
<dbReference type="OrthoDB" id="9810372at2"/>
<keyword evidence="6" id="KW-0067">ATP-binding</keyword>
<evidence type="ECO:0000256" key="2">
    <source>
        <dbReference type="ARBA" id="ARBA00014701"/>
    </source>
</evidence>
<keyword evidence="9" id="KW-1185">Reference proteome</keyword>
<keyword evidence="4" id="KW-0547">Nucleotide-binding</keyword>
<dbReference type="GO" id="GO:0005737">
    <property type="term" value="C:cytoplasm"/>
    <property type="evidence" value="ECO:0007669"/>
    <property type="project" value="InterPro"/>
</dbReference>
<evidence type="ECO:0000256" key="3">
    <source>
        <dbReference type="ARBA" id="ARBA00022679"/>
    </source>
</evidence>